<gene>
    <name evidence="8" type="ORF">BCL65_101518</name>
</gene>
<evidence type="ECO:0000259" key="7">
    <source>
        <dbReference type="PROSITE" id="PS50046"/>
    </source>
</evidence>
<evidence type="ECO:0000256" key="5">
    <source>
        <dbReference type="ARBA" id="ARBA00023170"/>
    </source>
</evidence>
<dbReference type="Pfam" id="PF08446">
    <property type="entry name" value="PAS_2"/>
    <property type="match status" value="1"/>
</dbReference>
<feature type="region of interest" description="Disordered" evidence="6">
    <location>
        <begin position="1"/>
        <end position="21"/>
    </location>
</feature>
<keyword evidence="4" id="KW-0157">Chromophore</keyword>
<comment type="caution">
    <text evidence="8">The sequence shown here is derived from an EMBL/GenBank/DDBJ whole genome shotgun (WGS) entry which is preliminary data.</text>
</comment>
<dbReference type="SUPFAM" id="SSF55781">
    <property type="entry name" value="GAF domain-like"/>
    <property type="match status" value="2"/>
</dbReference>
<dbReference type="PRINTS" id="PR01033">
    <property type="entry name" value="PHYTOCHROME"/>
</dbReference>
<dbReference type="InterPro" id="IPR003018">
    <property type="entry name" value="GAF"/>
</dbReference>
<dbReference type="Proteomes" id="UP000239895">
    <property type="component" value="Unassembled WGS sequence"/>
</dbReference>
<dbReference type="InterPro" id="IPR052016">
    <property type="entry name" value="Bact_Sigma-Reg"/>
</dbReference>
<dbReference type="InterPro" id="IPR001932">
    <property type="entry name" value="PPM-type_phosphatase-like_dom"/>
</dbReference>
<feature type="compositionally biased region" description="Low complexity" evidence="6">
    <location>
        <begin position="1"/>
        <end position="15"/>
    </location>
</feature>
<keyword evidence="3" id="KW-0378">Hydrolase</keyword>
<proteinExistence type="predicted"/>
<dbReference type="PROSITE" id="PS50046">
    <property type="entry name" value="PHYTOCHROME_2"/>
    <property type="match status" value="1"/>
</dbReference>
<dbReference type="InterPro" id="IPR001294">
    <property type="entry name" value="Phytochrome"/>
</dbReference>
<dbReference type="InterPro" id="IPR016132">
    <property type="entry name" value="Phyto_chromo_attachment"/>
</dbReference>
<dbReference type="InterPro" id="IPR043150">
    <property type="entry name" value="Phytochrome_PHY_sf"/>
</dbReference>
<dbReference type="EMBL" id="PVTX01000001">
    <property type="protein sequence ID" value="PRZ10373.1"/>
    <property type="molecule type" value="Genomic_DNA"/>
</dbReference>
<evidence type="ECO:0000313" key="8">
    <source>
        <dbReference type="EMBL" id="PRZ10373.1"/>
    </source>
</evidence>
<dbReference type="Pfam" id="PF07228">
    <property type="entry name" value="SpoIIE"/>
    <property type="match status" value="1"/>
</dbReference>
<dbReference type="InterPro" id="IPR013515">
    <property type="entry name" value="Phytochrome_cen-reg"/>
</dbReference>
<dbReference type="Gene3D" id="3.30.450.40">
    <property type="match status" value="1"/>
</dbReference>
<dbReference type="Pfam" id="PF00360">
    <property type="entry name" value="PHY"/>
    <property type="match status" value="1"/>
</dbReference>
<dbReference type="SUPFAM" id="SSF81606">
    <property type="entry name" value="PP2C-like"/>
    <property type="match status" value="1"/>
</dbReference>
<reference evidence="8 9" key="1">
    <citation type="submission" date="2018-03" db="EMBL/GenBank/DDBJ databases">
        <title>Comparative analysis of microorganisms from saline springs in Andes Mountain Range, Colombia.</title>
        <authorList>
            <person name="Rubin E."/>
        </authorList>
    </citation>
    <scope>NUCLEOTIDE SEQUENCE [LARGE SCALE GENOMIC DNA]</scope>
    <source>
        <strain evidence="8 9">CG 23</strain>
    </source>
</reference>
<protein>
    <submittedName>
        <fullName evidence="8">PAS domain-containing protein</fullName>
    </submittedName>
</protein>
<feature type="domain" description="Phytochrome chromophore attachment site" evidence="7">
    <location>
        <begin position="162"/>
        <end position="321"/>
    </location>
</feature>
<keyword evidence="1" id="KW-0600">Photoreceptor protein</keyword>
<dbReference type="SMART" id="SM00331">
    <property type="entry name" value="PP2C_SIG"/>
    <property type="match status" value="1"/>
</dbReference>
<evidence type="ECO:0000313" key="9">
    <source>
        <dbReference type="Proteomes" id="UP000239895"/>
    </source>
</evidence>
<name>A0ABX5EIS5_9MICO</name>
<sequence>MTRSPAASAVPVPASDEAATSATRLPGSVTVQPRGMLLAVRVSDGVVLHTSANTEIVGRCPAEVLGRPLSEVLGPQPAGQVLAPVVAGTDLATVNPVALELPDDRGGGAYEAILHGPRRDPGPTPPLVVVEMEPARPSGVRGAASGYGPLRTALADLELADSLDELYDVALGAVRSLTGFDRASLHLLDAQGNSEVVAEARACGLVPWTGLHFPASELPPETRELHSRVRVHLVDDLEARGVRVLAHDDGGPVPWPDLGTATLRAAPPAYLERHRSRGARAALGVGLFHGGELWGVIYCHHYGGPRRVPYDVRVGVEVLTGNLSALRAARLGTDRDAETRRQDRVLAHLAADSRDETVPLGTAITRSGWTRRLVRADGAIVSAEGRVTSVGHVPDDAGRRALIAWVAGAGEEVVATDCLGETAPDVAAAAPDVAGAMGIALPEGQVVVWLRDEVQRRVDWGSDPTTSRPVRADDPIRTMLRSSQERWREVVDRHSLPWLPDQVESAVALRGHLLEALYLRGRKEVRATEELQRSLLPQELAQVDGWEIEARYEAAGTGLVGGDWYDALVLPSGHLALVVGDVTGHGLQAAATMGQLRTALRTSLVGSDSAHEAARLLFDVMRWTLPGELATLTVALVDPATGSVENVSLGHPPLLVVSPDGSVRWAPRAGAPPLGLAGDVPPAHRVEVPRGGALVLYSDGLVERRDESVGDGLARLAAAFGTGPRTDVDDVVRATRDERSADDATLMVVRRQA</sequence>
<evidence type="ECO:0000256" key="4">
    <source>
        <dbReference type="ARBA" id="ARBA00022991"/>
    </source>
</evidence>
<dbReference type="Gene3D" id="3.30.450.270">
    <property type="match status" value="1"/>
</dbReference>
<dbReference type="InterPro" id="IPR013654">
    <property type="entry name" value="PAS_2"/>
</dbReference>
<accession>A0ABX5EIS5</accession>
<dbReference type="InterPro" id="IPR035965">
    <property type="entry name" value="PAS-like_dom_sf"/>
</dbReference>
<dbReference type="SUPFAM" id="SSF55785">
    <property type="entry name" value="PYP-like sensor domain (PAS domain)"/>
    <property type="match status" value="1"/>
</dbReference>
<evidence type="ECO:0000256" key="3">
    <source>
        <dbReference type="ARBA" id="ARBA00022801"/>
    </source>
</evidence>
<evidence type="ECO:0000256" key="2">
    <source>
        <dbReference type="ARBA" id="ARBA00022606"/>
    </source>
</evidence>
<dbReference type="Pfam" id="PF01590">
    <property type="entry name" value="GAF"/>
    <property type="match status" value="1"/>
</dbReference>
<dbReference type="SMART" id="SM00065">
    <property type="entry name" value="GAF"/>
    <property type="match status" value="1"/>
</dbReference>
<dbReference type="PANTHER" id="PTHR43156:SF2">
    <property type="entry name" value="STAGE II SPORULATION PROTEIN E"/>
    <property type="match status" value="1"/>
</dbReference>
<dbReference type="InterPro" id="IPR029016">
    <property type="entry name" value="GAF-like_dom_sf"/>
</dbReference>
<dbReference type="Gene3D" id="3.30.450.20">
    <property type="entry name" value="PAS domain"/>
    <property type="match status" value="1"/>
</dbReference>
<keyword evidence="2" id="KW-0716">Sensory transduction</keyword>
<keyword evidence="5" id="KW-0675">Receptor</keyword>
<evidence type="ECO:0000256" key="1">
    <source>
        <dbReference type="ARBA" id="ARBA00022543"/>
    </source>
</evidence>
<keyword evidence="9" id="KW-1185">Reference proteome</keyword>
<organism evidence="8 9">
    <name type="scientific">Isoptericola halotolerans</name>
    <dbReference type="NCBI Taxonomy" id="300560"/>
    <lineage>
        <taxon>Bacteria</taxon>
        <taxon>Bacillati</taxon>
        <taxon>Actinomycetota</taxon>
        <taxon>Actinomycetes</taxon>
        <taxon>Micrococcales</taxon>
        <taxon>Promicromonosporaceae</taxon>
        <taxon>Isoptericola</taxon>
    </lineage>
</organism>
<dbReference type="PANTHER" id="PTHR43156">
    <property type="entry name" value="STAGE II SPORULATION PROTEIN E-RELATED"/>
    <property type="match status" value="1"/>
</dbReference>
<dbReference type="InterPro" id="IPR036457">
    <property type="entry name" value="PPM-type-like_dom_sf"/>
</dbReference>
<dbReference type="Gene3D" id="3.60.40.10">
    <property type="entry name" value="PPM-type phosphatase domain"/>
    <property type="match status" value="1"/>
</dbReference>
<evidence type="ECO:0000256" key="6">
    <source>
        <dbReference type="SAM" id="MobiDB-lite"/>
    </source>
</evidence>